<feature type="transmembrane region" description="Helical" evidence="14">
    <location>
        <begin position="764"/>
        <end position="786"/>
    </location>
</feature>
<dbReference type="Pfam" id="PF00690">
    <property type="entry name" value="Cation_ATPase_N"/>
    <property type="match status" value="1"/>
</dbReference>
<feature type="transmembrane region" description="Helical" evidence="14">
    <location>
        <begin position="835"/>
        <end position="861"/>
    </location>
</feature>
<keyword evidence="12 14" id="KW-0472">Membrane</keyword>
<dbReference type="GO" id="GO:0016020">
    <property type="term" value="C:membrane"/>
    <property type="evidence" value="ECO:0007669"/>
    <property type="project" value="UniProtKB-SubCell"/>
</dbReference>
<evidence type="ECO:0000256" key="4">
    <source>
        <dbReference type="ARBA" id="ARBA00022692"/>
    </source>
</evidence>
<dbReference type="GO" id="GO:0005388">
    <property type="term" value="F:P-type calcium transporter activity"/>
    <property type="evidence" value="ECO:0007669"/>
    <property type="project" value="UniProtKB-EC"/>
</dbReference>
<feature type="transmembrane region" description="Helical" evidence="14">
    <location>
        <begin position="792"/>
        <end position="814"/>
    </location>
</feature>
<dbReference type="InterPro" id="IPR006068">
    <property type="entry name" value="ATPase_P-typ_cation-transptr_C"/>
</dbReference>
<dbReference type="EMBL" id="HACM01009568">
    <property type="protein sequence ID" value="CRZ10010.1"/>
    <property type="molecule type" value="Transcribed_RNA"/>
</dbReference>
<keyword evidence="2 14" id="KW-0813">Transport</keyword>
<dbReference type="GO" id="GO:0016887">
    <property type="term" value="F:ATP hydrolysis activity"/>
    <property type="evidence" value="ECO:0007669"/>
    <property type="project" value="InterPro"/>
</dbReference>
<dbReference type="Pfam" id="PF08282">
    <property type="entry name" value="Hydrolase_3"/>
    <property type="match status" value="1"/>
</dbReference>
<dbReference type="SUPFAM" id="SSF56784">
    <property type="entry name" value="HAD-like"/>
    <property type="match status" value="1"/>
</dbReference>
<dbReference type="NCBIfam" id="TIGR01116">
    <property type="entry name" value="ATPase-IIA1_Ca"/>
    <property type="match status" value="1"/>
</dbReference>
<evidence type="ECO:0000256" key="7">
    <source>
        <dbReference type="ARBA" id="ARBA00022840"/>
    </source>
</evidence>
<dbReference type="SFLD" id="SFLDS00003">
    <property type="entry name" value="Haloacid_Dehalogenase"/>
    <property type="match status" value="1"/>
</dbReference>
<keyword evidence="8" id="KW-0460">Magnesium</keyword>
<dbReference type="FunFam" id="3.40.1110.10:FF:000003">
    <property type="entry name" value="Calcium-transporting ATPase"/>
    <property type="match status" value="1"/>
</dbReference>
<dbReference type="GO" id="GO:0005524">
    <property type="term" value="F:ATP binding"/>
    <property type="evidence" value="ECO:0007669"/>
    <property type="project" value="UniProtKB-KW"/>
</dbReference>
<feature type="transmembrane region" description="Helical" evidence="14">
    <location>
        <begin position="84"/>
        <end position="107"/>
    </location>
</feature>
<dbReference type="InterPro" id="IPR023299">
    <property type="entry name" value="ATPase_P-typ_cyto_dom_N"/>
</dbReference>
<dbReference type="PRINTS" id="PR00119">
    <property type="entry name" value="CATATPASE"/>
</dbReference>
<feature type="transmembrane region" description="Helical" evidence="14">
    <location>
        <begin position="263"/>
        <end position="282"/>
    </location>
</feature>
<dbReference type="FunFam" id="2.70.150.10:FF:000160">
    <property type="entry name" value="Sarcoplasmic/endoplasmic reticulum calcium ATPase 1"/>
    <property type="match status" value="1"/>
</dbReference>
<dbReference type="Gene3D" id="2.70.150.10">
    <property type="entry name" value="Calcium-transporting ATPase, cytoplasmic transduction domain A"/>
    <property type="match status" value="1"/>
</dbReference>
<evidence type="ECO:0000256" key="11">
    <source>
        <dbReference type="ARBA" id="ARBA00023065"/>
    </source>
</evidence>
<keyword evidence="11 14" id="KW-0406">Ion transport</keyword>
<dbReference type="SUPFAM" id="SSF81665">
    <property type="entry name" value="Calcium ATPase, transmembrane domain M"/>
    <property type="match status" value="1"/>
</dbReference>
<dbReference type="InterPro" id="IPR023214">
    <property type="entry name" value="HAD_sf"/>
</dbReference>
<evidence type="ECO:0000256" key="14">
    <source>
        <dbReference type="RuleBase" id="RU361146"/>
    </source>
</evidence>
<keyword evidence="3" id="KW-0597">Phosphoprotein</keyword>
<dbReference type="InterPro" id="IPR004014">
    <property type="entry name" value="ATPase_P-typ_cation-transptr_N"/>
</dbReference>
<sequence>MEESHFMTASQVLEALDVKVARGLDDQAVVKSRSKHGPNEMEPPEPTPFWKLVLKQFEDMLVLILLGAAIVSFILGLLESPEDRISAMIEPAVILIILVLNAAVGVVQETNAENAIERLKEMEASEAKVLRNGRVHTISPVDLVPGDIVLVSNGDKVPADLRLVELTTASISVDESSLTGEGLPVEKSLEPIVKPTNNGGAVVDQDKRNMLFSSSLVTKGRATGVVVLTGSHTSIGRIQHSLQEEVDLKTPLQEKLDEFGAQLSKVILVICLVVWLINIGHFTDPEHGSVIKGAIYYFKIAVALAVAAIPEGLPAVVTTCLALGTKKMADKNAIVRSLPSVETLGCTTVICSDKTGTLTTNKMSVVKAMHVSVSQGKVSLEEYSFSGDSWSPKGTVTSASTGKVITKPAFSAGVLNAMAKIGTLCNESYLNQHQDDAGIVSFTKTGESTEAALKVFSEKCGVPEAQDESMVKNQDQCRAVHDFWNKQYARSFVLEFDRDRKSMGVIVDTQNDKKARQLLVKGAPESVLHRCISVVNGDGSVSSLNDATRSAVNDRMMEYANQGLRCIAFAYSENPKFKDEQYRNPDEYSKIESNLIFVGIAAMMDPPRAEVLQSIRICHKAGIRVVVITGDNKSTAIAICRQIGVFSSKQDVKDCAYTGSEFSAMSETMQTEAVLRASLFARVEPSHKSRLVELLQKQGHVVAMTGDGVNDAPALKKADIGVAMGSGTAVAKDASDLVLQDDNFATIVSAVEEGRAIYANTKQFIRYLVSSNIGEVACIFLTAAIGMPEALIPVQLLWVNLVTDGLPATALGFNKPDKDIMSRPPRGRSEKIINGWMFCRYMIIGLYVGLATCGGFIWWYLFYGNGPQISFQQLTNFHSCHSNPTLFAGVDCGIFRDARPSTVSLSILVAVEMLNTFNALSENQSLATVVPWSNPFVVIAILLSFALHSMILYVPFFHSIFHVAPLSIAEWIGVWYWSVPIILIDECLKFITRRVSTTPPSVKSKAKKDM</sequence>
<dbReference type="FunFam" id="1.20.1110.10:FF:000065">
    <property type="entry name" value="Sarcoplasmic/endoplasmic reticulum calcium ATPase 1"/>
    <property type="match status" value="2"/>
</dbReference>
<dbReference type="PANTHER" id="PTHR42861">
    <property type="entry name" value="CALCIUM-TRANSPORTING ATPASE"/>
    <property type="match status" value="1"/>
</dbReference>
<comment type="subcellular location">
    <subcellularLocation>
        <location evidence="1">Endomembrane system</location>
        <topology evidence="1">Multi-pass membrane protein</topology>
    </subcellularLocation>
    <subcellularLocation>
        <location evidence="14">Membrane</location>
        <topology evidence="14">Multi-pass membrane protein</topology>
    </subcellularLocation>
</comment>
<evidence type="ECO:0000256" key="13">
    <source>
        <dbReference type="ARBA" id="ARBA00048694"/>
    </source>
</evidence>
<keyword evidence="6 14" id="KW-0106">Calcium</keyword>
<feature type="transmembrane region" description="Helical" evidence="14">
    <location>
        <begin position="60"/>
        <end position="78"/>
    </location>
</feature>
<evidence type="ECO:0000256" key="9">
    <source>
        <dbReference type="ARBA" id="ARBA00022967"/>
    </source>
</evidence>
<keyword evidence="5 14" id="KW-0547">Nucleotide-binding</keyword>
<evidence type="ECO:0000256" key="8">
    <source>
        <dbReference type="ARBA" id="ARBA00022842"/>
    </source>
</evidence>
<evidence type="ECO:0000256" key="12">
    <source>
        <dbReference type="ARBA" id="ARBA00023136"/>
    </source>
</evidence>
<dbReference type="InterPro" id="IPR059000">
    <property type="entry name" value="ATPase_P-type_domA"/>
</dbReference>
<dbReference type="InterPro" id="IPR005782">
    <property type="entry name" value="P-type_ATPase_IIA"/>
</dbReference>
<dbReference type="Gene3D" id="1.20.1110.10">
    <property type="entry name" value="Calcium-transporting ATPase, transmembrane domain"/>
    <property type="match status" value="1"/>
</dbReference>
<evidence type="ECO:0000256" key="3">
    <source>
        <dbReference type="ARBA" id="ARBA00022553"/>
    </source>
</evidence>
<keyword evidence="14" id="KW-0109">Calcium transport</keyword>
<comment type="catalytic activity">
    <reaction evidence="13 14">
        <text>Ca(2+)(in) + ATP + H2O = Ca(2+)(out) + ADP + phosphate + H(+)</text>
        <dbReference type="Rhea" id="RHEA:18105"/>
        <dbReference type="ChEBI" id="CHEBI:15377"/>
        <dbReference type="ChEBI" id="CHEBI:15378"/>
        <dbReference type="ChEBI" id="CHEBI:29108"/>
        <dbReference type="ChEBI" id="CHEBI:30616"/>
        <dbReference type="ChEBI" id="CHEBI:43474"/>
        <dbReference type="ChEBI" id="CHEBI:456216"/>
        <dbReference type="EC" id="7.2.2.10"/>
    </reaction>
</comment>
<dbReference type="SFLD" id="SFLDG00002">
    <property type="entry name" value="C1.7:_P-type_atpase_like"/>
    <property type="match status" value="1"/>
</dbReference>
<dbReference type="PROSITE" id="PS00154">
    <property type="entry name" value="ATPASE_E1_E2"/>
    <property type="match status" value="1"/>
</dbReference>
<evidence type="ECO:0000313" key="16">
    <source>
        <dbReference type="EMBL" id="CRZ10010.1"/>
    </source>
</evidence>
<evidence type="ECO:0000256" key="1">
    <source>
        <dbReference type="ARBA" id="ARBA00004127"/>
    </source>
</evidence>
<evidence type="ECO:0000256" key="10">
    <source>
        <dbReference type="ARBA" id="ARBA00022989"/>
    </source>
</evidence>
<evidence type="ECO:0000256" key="5">
    <source>
        <dbReference type="ARBA" id="ARBA00022741"/>
    </source>
</evidence>
<feature type="domain" description="Cation-transporting P-type ATPase N-terminal" evidence="15">
    <location>
        <begin position="3"/>
        <end position="77"/>
    </location>
</feature>
<dbReference type="InterPro" id="IPR036412">
    <property type="entry name" value="HAD-like_sf"/>
</dbReference>
<dbReference type="AlphaFoldDB" id="A0A0H5R788"/>
<accession>A0A0H5R788</accession>
<evidence type="ECO:0000256" key="6">
    <source>
        <dbReference type="ARBA" id="ARBA00022837"/>
    </source>
</evidence>
<dbReference type="SUPFAM" id="SSF81660">
    <property type="entry name" value="Metal cation-transporting ATPase, ATP-binding domain N"/>
    <property type="match status" value="1"/>
</dbReference>
<dbReference type="EC" id="7.2.2.10" evidence="14"/>
<dbReference type="InterPro" id="IPR023298">
    <property type="entry name" value="ATPase_P-typ_TM_dom_sf"/>
</dbReference>
<dbReference type="FunFam" id="3.40.50.1000:FF:000028">
    <property type="entry name" value="Calcium-transporting P-type ATPase, putative"/>
    <property type="match status" value="1"/>
</dbReference>
<dbReference type="Gene3D" id="3.40.1110.10">
    <property type="entry name" value="Calcium-transporting ATPase, cytoplasmic domain N"/>
    <property type="match status" value="1"/>
</dbReference>
<dbReference type="Pfam" id="PF00689">
    <property type="entry name" value="Cation_ATPase_C"/>
    <property type="match status" value="1"/>
</dbReference>
<feature type="transmembrane region" description="Helical" evidence="14">
    <location>
        <begin position="294"/>
        <end position="323"/>
    </location>
</feature>
<proteinExistence type="inferred from homology"/>
<keyword evidence="4 14" id="KW-0812">Transmembrane</keyword>
<comment type="similarity">
    <text evidence="14">Belongs to the cation transport ATPase (P-type) (TC 3.A.3) family.</text>
</comment>
<dbReference type="SMART" id="SM00831">
    <property type="entry name" value="Cation_ATPase_N"/>
    <property type="match status" value="1"/>
</dbReference>
<feature type="transmembrane region" description="Helical" evidence="14">
    <location>
        <begin position="932"/>
        <end position="954"/>
    </location>
</feature>
<dbReference type="InterPro" id="IPR008250">
    <property type="entry name" value="ATPase_P-typ_transduc_dom_A_sf"/>
</dbReference>
<keyword evidence="7 14" id="KW-0067">ATP-binding</keyword>
<dbReference type="SFLD" id="SFLDF00027">
    <property type="entry name" value="p-type_atpase"/>
    <property type="match status" value="1"/>
</dbReference>
<reference evidence="16" key="1">
    <citation type="submission" date="2015-04" db="EMBL/GenBank/DDBJ databases">
        <title>The genome sequence of the plant pathogenic Rhizarian Plasmodiophora brassicae reveals insights in its biotrophic life cycle and the origin of chitin synthesis.</title>
        <authorList>
            <person name="Schwelm A."/>
            <person name="Fogelqvist J."/>
            <person name="Knaust A."/>
            <person name="Julke S."/>
            <person name="Lilja T."/>
            <person name="Dhandapani V."/>
            <person name="Bonilla-Rosso G."/>
            <person name="Karlsson M."/>
            <person name="Shevchenko A."/>
            <person name="Choi S.R."/>
            <person name="Kim H.G."/>
            <person name="Park J.Y."/>
            <person name="Lim Y.P."/>
            <person name="Ludwig-Muller J."/>
            <person name="Dixelius C."/>
        </authorList>
    </citation>
    <scope>NUCLEOTIDE SEQUENCE</scope>
    <source>
        <tissue evidence="16">Potato root galls</tissue>
    </source>
</reference>
<evidence type="ECO:0000256" key="2">
    <source>
        <dbReference type="ARBA" id="ARBA00022448"/>
    </source>
</evidence>
<keyword evidence="10 14" id="KW-1133">Transmembrane helix</keyword>
<dbReference type="NCBIfam" id="TIGR01494">
    <property type="entry name" value="ATPase_P-type"/>
    <property type="match status" value="3"/>
</dbReference>
<comment type="caution">
    <text evidence="14">Lacks conserved residue(s) required for the propagation of feature annotation.</text>
</comment>
<organism evidence="16">
    <name type="scientific">Spongospora subterranea</name>
    <dbReference type="NCBI Taxonomy" id="70186"/>
    <lineage>
        <taxon>Eukaryota</taxon>
        <taxon>Sar</taxon>
        <taxon>Rhizaria</taxon>
        <taxon>Endomyxa</taxon>
        <taxon>Phytomyxea</taxon>
        <taxon>Plasmodiophorida</taxon>
        <taxon>Plasmodiophoridae</taxon>
        <taxon>Spongospora</taxon>
    </lineage>
</organism>
<evidence type="ECO:0000259" key="15">
    <source>
        <dbReference type="SMART" id="SM00831"/>
    </source>
</evidence>
<dbReference type="InterPro" id="IPR044492">
    <property type="entry name" value="P_typ_ATPase_HD_dom"/>
</dbReference>
<dbReference type="PRINTS" id="PR00120">
    <property type="entry name" value="HATPASE"/>
</dbReference>
<dbReference type="InterPro" id="IPR001757">
    <property type="entry name" value="P_typ_ATPase"/>
</dbReference>
<keyword evidence="9" id="KW-1278">Translocase</keyword>
<protein>
    <recommendedName>
        <fullName evidence="14">Calcium-transporting ATPase</fullName>
        <ecNumber evidence="14">7.2.2.10</ecNumber>
    </recommendedName>
</protein>
<dbReference type="InterPro" id="IPR018303">
    <property type="entry name" value="ATPase_P-typ_P_site"/>
</dbReference>
<dbReference type="GO" id="GO:0012505">
    <property type="term" value="C:endomembrane system"/>
    <property type="evidence" value="ECO:0007669"/>
    <property type="project" value="UniProtKB-SubCell"/>
</dbReference>
<dbReference type="Pfam" id="PF00122">
    <property type="entry name" value="E1-E2_ATPase"/>
    <property type="match status" value="1"/>
</dbReference>
<dbReference type="SUPFAM" id="SSF81653">
    <property type="entry name" value="Calcium ATPase, transduction domain A"/>
    <property type="match status" value="1"/>
</dbReference>
<comment type="function">
    <text evidence="14">Catalyzes the hydrolysis of ATP coupled with the transport of calcium.</text>
</comment>
<name>A0A0H5R788_9EUKA</name>
<dbReference type="Gene3D" id="3.40.50.1000">
    <property type="entry name" value="HAD superfamily/HAD-like"/>
    <property type="match status" value="1"/>
</dbReference>
<dbReference type="Pfam" id="PF13246">
    <property type="entry name" value="Cation_ATPase"/>
    <property type="match status" value="1"/>
</dbReference>